<dbReference type="InterPro" id="IPR051162">
    <property type="entry name" value="T4SS_component"/>
</dbReference>
<evidence type="ECO:0000256" key="2">
    <source>
        <dbReference type="SAM" id="Phobius"/>
    </source>
</evidence>
<feature type="compositionally biased region" description="Acidic residues" evidence="1">
    <location>
        <begin position="1388"/>
        <end position="1400"/>
    </location>
</feature>
<organism evidence="4 5">
    <name type="scientific">Saliphagus infecundisoli</name>
    <dbReference type="NCBI Taxonomy" id="1849069"/>
    <lineage>
        <taxon>Archaea</taxon>
        <taxon>Methanobacteriati</taxon>
        <taxon>Methanobacteriota</taxon>
        <taxon>Stenosarchaea group</taxon>
        <taxon>Halobacteria</taxon>
        <taxon>Halobacteriales</taxon>
        <taxon>Natrialbaceae</taxon>
        <taxon>Saliphagus</taxon>
    </lineage>
</organism>
<gene>
    <name evidence="4" type="ORF">ACFPFO_21790</name>
</gene>
<feature type="compositionally biased region" description="Acidic residues" evidence="1">
    <location>
        <begin position="1267"/>
        <end position="1278"/>
    </location>
</feature>
<dbReference type="Gene3D" id="3.40.50.300">
    <property type="entry name" value="P-loop containing nucleotide triphosphate hydrolases"/>
    <property type="match status" value="2"/>
</dbReference>
<comment type="caution">
    <text evidence="4">The sequence shown here is derived from an EMBL/GenBank/DDBJ whole genome shotgun (WGS) entry which is preliminary data.</text>
</comment>
<protein>
    <submittedName>
        <fullName evidence="4">Helix-hairpin-helix domain-containing protein</fullName>
    </submittedName>
</protein>
<feature type="transmembrane region" description="Helical" evidence="2">
    <location>
        <begin position="64"/>
        <end position="86"/>
    </location>
</feature>
<evidence type="ECO:0000313" key="5">
    <source>
        <dbReference type="Proteomes" id="UP001595925"/>
    </source>
</evidence>
<evidence type="ECO:0000313" key="4">
    <source>
        <dbReference type="EMBL" id="MFC4990332.1"/>
    </source>
</evidence>
<feature type="domain" description="TraC-like" evidence="3">
    <location>
        <begin position="128"/>
        <end position="319"/>
    </location>
</feature>
<feature type="compositionally biased region" description="Acidic residues" evidence="1">
    <location>
        <begin position="1232"/>
        <end position="1243"/>
    </location>
</feature>
<proteinExistence type="predicted"/>
<feature type="compositionally biased region" description="Acidic residues" evidence="1">
    <location>
        <begin position="1177"/>
        <end position="1187"/>
    </location>
</feature>
<accession>A0ABD5QKY9</accession>
<dbReference type="SUPFAM" id="SSF52540">
    <property type="entry name" value="P-loop containing nucleoside triphosphate hydrolases"/>
    <property type="match status" value="1"/>
</dbReference>
<keyword evidence="2" id="KW-0812">Transmembrane</keyword>
<name>A0ABD5QKY9_9EURY</name>
<reference evidence="4 5" key="1">
    <citation type="journal article" date="2019" name="Int. J. Syst. Evol. Microbiol.">
        <title>The Global Catalogue of Microorganisms (GCM) 10K type strain sequencing project: providing services to taxonomists for standard genome sequencing and annotation.</title>
        <authorList>
            <consortium name="The Broad Institute Genomics Platform"/>
            <consortium name="The Broad Institute Genome Sequencing Center for Infectious Disease"/>
            <person name="Wu L."/>
            <person name="Ma J."/>
        </authorList>
    </citation>
    <scope>NUCLEOTIDE SEQUENCE [LARGE SCALE GENOMIC DNA]</scope>
    <source>
        <strain evidence="4 5">CGMCC 1.15824</strain>
    </source>
</reference>
<feature type="compositionally biased region" description="Basic and acidic residues" evidence="1">
    <location>
        <begin position="1156"/>
        <end position="1176"/>
    </location>
</feature>
<dbReference type="SUPFAM" id="SSF47794">
    <property type="entry name" value="Rad51 N-terminal domain-like"/>
    <property type="match status" value="1"/>
</dbReference>
<feature type="region of interest" description="Disordered" evidence="1">
    <location>
        <begin position="1135"/>
        <end position="1332"/>
    </location>
</feature>
<sequence>MTTNASPTESETTDRNPSQLALPYIDSSIKVRGYKLKHVFYGAPGGIILFFGIFTSPFTSGSGLLWLTVALGIPLAMIGMAVSYTTDYETTTGIDRARAGFRSMTLRWQYPQTHLESSVEPIHGFKRIFANGFAEMEDGRYIALVRVEGRHTERQSRSAANDMVQDLTFALRREMDGPFDFFMTTFDTDVDEITEKYREQRHSERFGGDEWIIARDLLEDYVLYEEREDETWEARELRSYIVVEVDPRELDERHRSDGGSLLSFGGGGEPDGNQRTQIRRRLRDRVASAKAVAGSVSGCSGELVDPAEHALLLAKYWAGVEHRQFTDDSASQTTNLAVWPDIKSTESDAHEHEGAKMDSHRPGAVDAHLDEYARASAETTSEANDLDEVSDGRISLDAVAGVNEAEVASDGGATGLEPTDNVVTQLLQSPIEAGPAEDVFEDTETASKTTTLARIREGLFHPLSDSETDSGRDVASSPLQDALSPGTFDVHGDYVEVGDQYARTYWLTGWRKRPSPNFLQSLQTLTGVDFDLRLRVRPVEKADAIDRLKPKIKDIDADISDRQQVHDIESSVMTEDVHYYQGMYKLLKQTTVRPFELNGYLTVRAGSKQALDLAETQIEQGYESPETLSLDVAKRRALEEAEEHVLNAVEDTPAELTPISSSRADELFKSGAPGARDHYNELSWKDHYTMVLDGALGTLFPFARSTVQDAEGVEYGRSQHHGQALIASQFERGGAGHKLTLGDSGSGKTYHGGKHALRWWLAKEGRTVIFLDTMGEFYQHTEAVNGNRIVVDGNTTINPLLIQETPETVMETKDVDPFGMARDSAVSWILSIIKAQGGDPDDFKHLVSEIVTETYRDAGIYPGQPETHSRESPTMDDFIEQTTTMLENPTEYTLSGHDIEGEEVKQEVRQFLRKLVGFKKHGRYQHLIGKSEVKLEEGEVNYLDLQQIEALGTADKSTMLQLLLRNVYEMVKRAPEETIFVIDEAHYLLHSEEMLPWLQQAARHWRHYDAGLWFLSHRPDEFISGDDDEAGHKDAIRGQCTTTEFFRVKDLDRTVADAFGLNESQYNFATSEAVTGEADVGYSTGIVGFSDEEEWYTFEVSAGSFEDALLSYDPDTHGAFQQYIRSYVSDPGALDRAFTDSTEDSSDQAPTEDEAVDSRESDGRTDEIDDAERPDTPTDEEESEETSDGPGPLESALAALHEERQSPSQSDDNSPTKAEAASETANPTETITTDDAEAVEIEGETIGTDSESETAEEDHEDERGESDGDESQEADPEASEMKPDDEATVDNNEDEGEDVEAPEKEDEEEREDEGEELTTLTGIGDSYSSTLREAGIETVEDLATADRNSLEGEVLIASTLLEKWIDAARERSNTDSDDQSISSASSSDEADAVEGVSDDD</sequence>
<dbReference type="PANTHER" id="PTHR30121:SF6">
    <property type="entry name" value="SLR6007 PROTEIN"/>
    <property type="match status" value="1"/>
</dbReference>
<keyword evidence="5" id="KW-1185">Reference proteome</keyword>
<dbReference type="Pfam" id="PF14520">
    <property type="entry name" value="HHH_5"/>
    <property type="match status" value="1"/>
</dbReference>
<feature type="region of interest" description="Disordered" evidence="1">
    <location>
        <begin position="251"/>
        <end position="275"/>
    </location>
</feature>
<feature type="compositionally biased region" description="Acidic residues" evidence="1">
    <location>
        <begin position="1286"/>
        <end position="1316"/>
    </location>
</feature>
<dbReference type="Gene3D" id="1.10.150.20">
    <property type="entry name" value="5' to 3' exonuclease, C-terminal subdomain"/>
    <property type="match status" value="1"/>
</dbReference>
<evidence type="ECO:0000256" key="1">
    <source>
        <dbReference type="SAM" id="MobiDB-lite"/>
    </source>
</evidence>
<dbReference type="Pfam" id="PF26593">
    <property type="entry name" value="TraC-like"/>
    <property type="match status" value="1"/>
</dbReference>
<feature type="region of interest" description="Disordered" evidence="1">
    <location>
        <begin position="1370"/>
        <end position="1400"/>
    </location>
</feature>
<dbReference type="Proteomes" id="UP001595925">
    <property type="component" value="Unassembled WGS sequence"/>
</dbReference>
<feature type="transmembrane region" description="Helical" evidence="2">
    <location>
        <begin position="39"/>
        <end position="58"/>
    </location>
</feature>
<dbReference type="PANTHER" id="PTHR30121">
    <property type="entry name" value="UNCHARACTERIZED PROTEIN YJGR-RELATED"/>
    <property type="match status" value="1"/>
</dbReference>
<dbReference type="InterPro" id="IPR010995">
    <property type="entry name" value="DNA_repair_Rad51/TF_NusA_a-hlx"/>
</dbReference>
<dbReference type="InterPro" id="IPR058596">
    <property type="entry name" value="TraC-like_dom"/>
</dbReference>
<feature type="compositionally biased region" description="Polar residues" evidence="1">
    <location>
        <begin position="1206"/>
        <end position="1216"/>
    </location>
</feature>
<keyword evidence="2" id="KW-0472">Membrane</keyword>
<dbReference type="InterPro" id="IPR027417">
    <property type="entry name" value="P-loop_NTPase"/>
</dbReference>
<feature type="compositionally biased region" description="Polar residues" evidence="1">
    <location>
        <begin position="1318"/>
        <end position="1331"/>
    </location>
</feature>
<keyword evidence="2" id="KW-1133">Transmembrane helix</keyword>
<dbReference type="EMBL" id="JBHSJG010000071">
    <property type="protein sequence ID" value="MFC4990332.1"/>
    <property type="molecule type" value="Genomic_DNA"/>
</dbReference>
<feature type="compositionally biased region" description="Acidic residues" evidence="1">
    <location>
        <begin position="1250"/>
        <end position="1260"/>
    </location>
</feature>
<evidence type="ECO:0000259" key="3">
    <source>
        <dbReference type="Pfam" id="PF26593"/>
    </source>
</evidence>
<feature type="compositionally biased region" description="Acidic residues" evidence="1">
    <location>
        <begin position="1141"/>
        <end position="1155"/>
    </location>
</feature>
<dbReference type="RefSeq" id="WP_224830085.1">
    <property type="nucleotide sequence ID" value="NZ_JAIVEF010000037.1"/>
</dbReference>